<name>A0A075A7G2_OPIVI</name>
<evidence type="ECO:0000313" key="2">
    <source>
        <dbReference type="EMBL" id="KER31600.1"/>
    </source>
</evidence>
<dbReference type="GeneID" id="20316424"/>
<dbReference type="EMBL" id="KL596644">
    <property type="protein sequence ID" value="KER31600.1"/>
    <property type="molecule type" value="Genomic_DNA"/>
</dbReference>
<keyword evidence="3" id="KW-1185">Reference proteome</keyword>
<dbReference type="CTD" id="20316424"/>
<evidence type="ECO:0000313" key="3">
    <source>
        <dbReference type="Proteomes" id="UP000054324"/>
    </source>
</evidence>
<dbReference type="Proteomes" id="UP000054324">
    <property type="component" value="Unassembled WGS sequence"/>
</dbReference>
<keyword evidence="1" id="KW-1133">Transmembrane helix</keyword>
<keyword evidence="1" id="KW-0812">Transmembrane</keyword>
<gene>
    <name evidence="2" type="ORF">T265_02236</name>
</gene>
<accession>A0A075A7G2</accession>
<sequence length="77" mass="8595">MSYVQSLNGSATDGCFLQTNTISNPKLSEMINWDAETSNSDNNLMTNVLLLLVYGLSCYVLRLVRQLRSILLYGSET</sequence>
<reference evidence="2 3" key="1">
    <citation type="submission" date="2013-11" db="EMBL/GenBank/DDBJ databases">
        <title>Opisthorchis viverrini - life in the bile duct.</title>
        <authorList>
            <person name="Young N.D."/>
            <person name="Nagarajan N."/>
            <person name="Lin S.J."/>
            <person name="Korhonen P.K."/>
            <person name="Jex A.R."/>
            <person name="Hall R.S."/>
            <person name="Safavi-Hemami H."/>
            <person name="Kaewkong W."/>
            <person name="Bertrand D."/>
            <person name="Gao S."/>
            <person name="Seet Q."/>
            <person name="Wongkham S."/>
            <person name="Teh B.T."/>
            <person name="Wongkham C."/>
            <person name="Intapan P.M."/>
            <person name="Maleewong W."/>
            <person name="Yang X."/>
            <person name="Hu M."/>
            <person name="Wang Z."/>
            <person name="Hofmann A."/>
            <person name="Sternberg P.W."/>
            <person name="Tan P."/>
            <person name="Wang J."/>
            <person name="Gasser R.B."/>
        </authorList>
    </citation>
    <scope>NUCLEOTIDE SEQUENCE [LARGE SCALE GENOMIC DNA]</scope>
</reference>
<organism evidence="2 3">
    <name type="scientific">Opisthorchis viverrini</name>
    <name type="common">Southeast Asian liver fluke</name>
    <dbReference type="NCBI Taxonomy" id="6198"/>
    <lineage>
        <taxon>Eukaryota</taxon>
        <taxon>Metazoa</taxon>
        <taxon>Spiralia</taxon>
        <taxon>Lophotrochozoa</taxon>
        <taxon>Platyhelminthes</taxon>
        <taxon>Trematoda</taxon>
        <taxon>Digenea</taxon>
        <taxon>Opisthorchiida</taxon>
        <taxon>Opisthorchiata</taxon>
        <taxon>Opisthorchiidae</taxon>
        <taxon>Opisthorchis</taxon>
    </lineage>
</organism>
<proteinExistence type="predicted"/>
<dbReference type="RefSeq" id="XP_009164688.1">
    <property type="nucleotide sequence ID" value="XM_009166424.1"/>
</dbReference>
<evidence type="ECO:0000256" key="1">
    <source>
        <dbReference type="SAM" id="Phobius"/>
    </source>
</evidence>
<feature type="transmembrane region" description="Helical" evidence="1">
    <location>
        <begin position="44"/>
        <end position="64"/>
    </location>
</feature>
<dbReference type="AlphaFoldDB" id="A0A075A7G2"/>
<keyword evidence="1" id="KW-0472">Membrane</keyword>
<dbReference type="KEGG" id="ovi:T265_02236"/>
<protein>
    <submittedName>
        <fullName evidence="2">Uncharacterized protein</fullName>
    </submittedName>
</protein>